<reference evidence="5" key="1">
    <citation type="submission" date="2020-06" db="EMBL/GenBank/DDBJ databases">
        <title>Draft genome of Bugula neritina, a colonial animal packing powerful symbionts and potential medicines.</title>
        <authorList>
            <person name="Rayko M."/>
        </authorList>
    </citation>
    <scope>NUCLEOTIDE SEQUENCE [LARGE SCALE GENOMIC DNA]</scope>
    <source>
        <strain evidence="5">Kwan_BN1</strain>
    </source>
</reference>
<name>A0A7J7JLP9_BUGNE</name>
<keyword evidence="6" id="KW-1185">Reference proteome</keyword>
<evidence type="ECO:0000256" key="2">
    <source>
        <dbReference type="RuleBase" id="RU364123"/>
    </source>
</evidence>
<keyword evidence="2" id="KW-0112">Calmodulin-binding</keyword>
<keyword evidence="2" id="KW-0472">Membrane</keyword>
<protein>
    <recommendedName>
        <fullName evidence="2">Phosphorylase b kinase regulatory subunit</fullName>
    </recommendedName>
</protein>
<dbReference type="Pfam" id="PF00723">
    <property type="entry name" value="Glyco_hydro_15"/>
    <property type="match status" value="1"/>
</dbReference>
<accession>A0A7J7JLP9</accession>
<dbReference type="GO" id="GO:0005886">
    <property type="term" value="C:plasma membrane"/>
    <property type="evidence" value="ECO:0007669"/>
    <property type="project" value="UniProtKB-SubCell"/>
</dbReference>
<dbReference type="PANTHER" id="PTHR10749:SF7">
    <property type="entry name" value="PHOSPHORYLASE B KINASE REGULATORY SUBUNIT ALPHA-RELATED"/>
    <property type="match status" value="1"/>
</dbReference>
<keyword evidence="2" id="KW-1003">Cell membrane</keyword>
<dbReference type="GO" id="GO:0005516">
    <property type="term" value="F:calmodulin binding"/>
    <property type="evidence" value="ECO:0007669"/>
    <property type="project" value="UniProtKB-KW"/>
</dbReference>
<evidence type="ECO:0000313" key="5">
    <source>
        <dbReference type="EMBL" id="KAF6026366.1"/>
    </source>
</evidence>
<dbReference type="GO" id="GO:0005964">
    <property type="term" value="C:phosphorylase kinase complex"/>
    <property type="evidence" value="ECO:0007669"/>
    <property type="project" value="TreeGrafter"/>
</dbReference>
<keyword evidence="2" id="KW-0449">Lipoprotein</keyword>
<organism evidence="5 6">
    <name type="scientific">Bugula neritina</name>
    <name type="common">Brown bryozoan</name>
    <name type="synonym">Sertularia neritina</name>
    <dbReference type="NCBI Taxonomy" id="10212"/>
    <lineage>
        <taxon>Eukaryota</taxon>
        <taxon>Metazoa</taxon>
        <taxon>Spiralia</taxon>
        <taxon>Lophotrochozoa</taxon>
        <taxon>Bryozoa</taxon>
        <taxon>Gymnolaemata</taxon>
        <taxon>Cheilostomatida</taxon>
        <taxon>Flustrina</taxon>
        <taxon>Buguloidea</taxon>
        <taxon>Bugulidae</taxon>
        <taxon>Bugula</taxon>
    </lineage>
</organism>
<dbReference type="UniPathway" id="UPA00163"/>
<keyword evidence="2" id="KW-0636">Prenylation</keyword>
<dbReference type="InterPro" id="IPR045583">
    <property type="entry name" value="KPBA/B_C"/>
</dbReference>
<feature type="domain" description="GH15-like" evidence="3">
    <location>
        <begin position="204"/>
        <end position="327"/>
    </location>
</feature>
<comment type="subcellular location">
    <subcellularLocation>
        <location evidence="2">Cell membrane</location>
        <topology evidence="2">Lipid-anchor</topology>
        <orientation evidence="2">Cytoplasmic side</orientation>
    </subcellularLocation>
</comment>
<evidence type="ECO:0000259" key="4">
    <source>
        <dbReference type="Pfam" id="PF19292"/>
    </source>
</evidence>
<dbReference type="InterPro" id="IPR008734">
    <property type="entry name" value="PHK_A/B_su"/>
</dbReference>
<dbReference type="AlphaFoldDB" id="A0A7J7JLP9"/>
<evidence type="ECO:0000313" key="6">
    <source>
        <dbReference type="Proteomes" id="UP000593567"/>
    </source>
</evidence>
<keyword evidence="2" id="KW-0321">Glycogen metabolism</keyword>
<comment type="pathway">
    <text evidence="2">Glycan biosynthesis; glycogen metabolism.</text>
</comment>
<dbReference type="Pfam" id="PF19292">
    <property type="entry name" value="KPBB_C"/>
    <property type="match status" value="1"/>
</dbReference>
<comment type="caution">
    <text evidence="5">The sequence shown here is derived from an EMBL/GenBank/DDBJ whole genome shotgun (WGS) entry which is preliminary data.</text>
</comment>
<evidence type="ECO:0000259" key="3">
    <source>
        <dbReference type="Pfam" id="PF00723"/>
    </source>
</evidence>
<sequence length="617" mass="69000">MSDFSGEVPFEFRSSISKMQSGYYGGVRVQLGNMDNFLSTSCVESLEWLHFKTDSKACQLFTSPQHTSLRSRLSSGASEFSNRKSELRDTAPSVHGIIRRGLSVLLTDPDVDFTASVSHPQADNSLNVSRSVTGMLKVNSCSQFPANLPGQSSTFSKQNSMELVDLLLNTDEATEQADIIHYLFITHGPDYQIKLDADSDTSCSVADLLEELYQKSGSLKMWWLVRYSAAMLRKKALSDLLVRQKQVTFGLPAHKECVVTQPISHDEIVEKIEQVCNIGSESTDQDISDYLPNSPHCMLHQELLLYMSMYVRTEPRLFHEMLRVRIGLVIAVMTKELSHCLNCSEEEATSHLLNLSPYELKNFLYHILSAKDFVVLEVEEPQAAVSDTGRVKSRTSSTKHRIFRPALISNSNMCKDLLSTADAEDVCEDSLGQWSRHRRIDGALNRVPVGFYSKIWHVLKQCGGLSVDGTILSHSLVKEMTEGELKFALRVESVLNNITEPEYRQLVVEALCALNIFSQMSRDGRFIPSTISVDDIVHKAYLLFLQDHGMEAGSNHLTTSDGRSKHSCHRLRGICEAFYDSAPSGPYGTIPYMCKAALQVIPLATKQDSDTIECLIQ</sequence>
<dbReference type="GO" id="GO:0005977">
    <property type="term" value="P:glycogen metabolic process"/>
    <property type="evidence" value="ECO:0007669"/>
    <property type="project" value="UniProtKB-UniPathway"/>
</dbReference>
<gene>
    <name evidence="5" type="ORF">EB796_015340</name>
</gene>
<comment type="function">
    <text evidence="2">Phosphorylase b kinase catalyzes the phosphorylation of serine in certain substrates, including troponin I.</text>
</comment>
<keyword evidence="1 2" id="KW-0119">Carbohydrate metabolism</keyword>
<comment type="similarity">
    <text evidence="2">Belongs to the phosphorylase b kinase regulatory chain family.</text>
</comment>
<dbReference type="EMBL" id="VXIV02002293">
    <property type="protein sequence ID" value="KAF6026366.1"/>
    <property type="molecule type" value="Genomic_DNA"/>
</dbReference>
<dbReference type="OrthoDB" id="5971574at2759"/>
<feature type="domain" description="Phosphorylase b kinase regulatory subunit alpha/beta C-terminal" evidence="4">
    <location>
        <begin position="342"/>
        <end position="549"/>
    </location>
</feature>
<proteinExistence type="inferred from homology"/>
<dbReference type="PANTHER" id="PTHR10749">
    <property type="entry name" value="PHOSPHORYLASE B KINASE REGULATORY SUBUNIT"/>
    <property type="match status" value="1"/>
</dbReference>
<dbReference type="Proteomes" id="UP000593567">
    <property type="component" value="Unassembled WGS sequence"/>
</dbReference>
<evidence type="ECO:0000256" key="1">
    <source>
        <dbReference type="ARBA" id="ARBA00023277"/>
    </source>
</evidence>
<dbReference type="InterPro" id="IPR011613">
    <property type="entry name" value="GH15-like"/>
</dbReference>